<dbReference type="GeneID" id="66835342"/>
<name>A0A098BIK4_9NOCA</name>
<dbReference type="InterPro" id="IPR023393">
    <property type="entry name" value="START-like_dom_sf"/>
</dbReference>
<dbReference type="SUPFAM" id="SSF55961">
    <property type="entry name" value="Bet v1-like"/>
    <property type="match status" value="2"/>
</dbReference>
<evidence type="ECO:0000313" key="1">
    <source>
        <dbReference type="EMBL" id="CDZ88543.1"/>
    </source>
</evidence>
<dbReference type="KEGG" id="rrz:CS378_00550"/>
<dbReference type="Pfam" id="PF10604">
    <property type="entry name" value="Polyketide_cyc2"/>
    <property type="match status" value="2"/>
</dbReference>
<evidence type="ECO:0008006" key="3">
    <source>
        <dbReference type="Google" id="ProtNLM"/>
    </source>
</evidence>
<dbReference type="InterPro" id="IPR019587">
    <property type="entry name" value="Polyketide_cyclase/dehydratase"/>
</dbReference>
<dbReference type="Gene3D" id="3.30.530.20">
    <property type="match status" value="2"/>
</dbReference>
<evidence type="ECO:0000313" key="2">
    <source>
        <dbReference type="Proteomes" id="UP000042997"/>
    </source>
</evidence>
<reference evidence="1 2" key="1">
    <citation type="journal article" date="2014" name="Genome Announc.">
        <title>Draft Genome Sequence of Propane- and Butane-Oxidizing Actinobacterium Rhodococcus ruber IEGM 231.</title>
        <authorList>
            <person name="Ivshina I.B."/>
            <person name="Kuyukina M.S."/>
            <person name="Krivoruchko A.V."/>
            <person name="Barbe V."/>
            <person name="Fischer C."/>
        </authorList>
    </citation>
    <scope>NUCLEOTIDE SEQUENCE [LARGE SCALE GENOMIC DNA]</scope>
</reference>
<proteinExistence type="predicted"/>
<accession>A0A098BIK4</accession>
<sequence>MAKMSRTTTIEAPVAEVFEFAKDVGKLWVCFPDCAVRDVDLTPDGVGTSAEWFEKLLGLHLKGRVEYTEVVPGERIVARSSMGPVWTFTFAPQDGATSLTLDCEWTLDVPVVGVPVEELMFKLSGGDIERMLATVKARVEGARTPAAPPSARAAQSITIDAPVEKVFGFARDIGKLWSAHPNMAVREVHSTPDGVGSSAQWFGGLRGLHFEDHVEFVEVVPDERIVVRSTPRAGIEFLWTLTLAPADGGTEVTLAGTSHVAVLVADVPLGDHLPKWTESSMQQMPAHLKTRIERVG</sequence>
<dbReference type="OrthoDB" id="5148624at2"/>
<dbReference type="Proteomes" id="UP000042997">
    <property type="component" value="Unassembled WGS sequence"/>
</dbReference>
<dbReference type="EMBL" id="CCSD01000053">
    <property type="protein sequence ID" value="CDZ88543.1"/>
    <property type="molecule type" value="Genomic_DNA"/>
</dbReference>
<protein>
    <recommendedName>
        <fullName evidence="3">Bacterio-opsin linked protein</fullName>
    </recommendedName>
</protein>
<organism evidence="1 2">
    <name type="scientific">Rhodococcus ruber</name>
    <dbReference type="NCBI Taxonomy" id="1830"/>
    <lineage>
        <taxon>Bacteria</taxon>
        <taxon>Bacillati</taxon>
        <taxon>Actinomycetota</taxon>
        <taxon>Actinomycetes</taxon>
        <taxon>Mycobacteriales</taxon>
        <taxon>Nocardiaceae</taxon>
        <taxon>Rhodococcus</taxon>
    </lineage>
</organism>
<gene>
    <name evidence="1" type="ORF">RHRU231_420092</name>
</gene>
<dbReference type="RefSeq" id="WP_010596392.1">
    <property type="nucleotide sequence ID" value="NZ_CP024315.1"/>
</dbReference>
<dbReference type="AlphaFoldDB" id="A0A098BIK4"/>